<sequence>MPYCKKTADEMLLGLLYDPEELCFPDVEILDDEVSQVMTPEKCADGCSYMKMINLNGKLDFHSGGWDEMSSVPEDLDGKCWSVAVNIDNEDFGSEDGAWSWFQSFTDRTLVKVDTGQNLKYCVQVLESLLGALWNIVRSMFGYKDGFGL</sequence>
<dbReference type="Proteomes" id="UP000235672">
    <property type="component" value="Unassembled WGS sequence"/>
</dbReference>
<organism evidence="1 2">
    <name type="scientific">Hyaloscypha hepaticicola</name>
    <dbReference type="NCBI Taxonomy" id="2082293"/>
    <lineage>
        <taxon>Eukaryota</taxon>
        <taxon>Fungi</taxon>
        <taxon>Dikarya</taxon>
        <taxon>Ascomycota</taxon>
        <taxon>Pezizomycotina</taxon>
        <taxon>Leotiomycetes</taxon>
        <taxon>Helotiales</taxon>
        <taxon>Hyaloscyphaceae</taxon>
        <taxon>Hyaloscypha</taxon>
    </lineage>
</organism>
<dbReference type="OrthoDB" id="10303973at2759"/>
<name>A0A2J6PWA1_9HELO</name>
<proteinExistence type="predicted"/>
<dbReference type="AlphaFoldDB" id="A0A2J6PWA1"/>
<keyword evidence="2" id="KW-1185">Reference proteome</keyword>
<evidence type="ECO:0000313" key="2">
    <source>
        <dbReference type="Proteomes" id="UP000235672"/>
    </source>
</evidence>
<evidence type="ECO:0000313" key="1">
    <source>
        <dbReference type="EMBL" id="PMD18289.1"/>
    </source>
</evidence>
<protein>
    <submittedName>
        <fullName evidence="1">Uncharacterized protein</fullName>
    </submittedName>
</protein>
<accession>A0A2J6PWA1</accession>
<gene>
    <name evidence="1" type="ORF">NA56DRAFT_706895</name>
</gene>
<dbReference type="EMBL" id="KZ613495">
    <property type="protein sequence ID" value="PMD18289.1"/>
    <property type="molecule type" value="Genomic_DNA"/>
</dbReference>
<reference evidence="1 2" key="1">
    <citation type="submission" date="2016-05" db="EMBL/GenBank/DDBJ databases">
        <title>A degradative enzymes factory behind the ericoid mycorrhizal symbiosis.</title>
        <authorList>
            <consortium name="DOE Joint Genome Institute"/>
            <person name="Martino E."/>
            <person name="Morin E."/>
            <person name="Grelet G."/>
            <person name="Kuo A."/>
            <person name="Kohler A."/>
            <person name="Daghino S."/>
            <person name="Barry K."/>
            <person name="Choi C."/>
            <person name="Cichocki N."/>
            <person name="Clum A."/>
            <person name="Copeland A."/>
            <person name="Hainaut M."/>
            <person name="Haridas S."/>
            <person name="Labutti K."/>
            <person name="Lindquist E."/>
            <person name="Lipzen A."/>
            <person name="Khouja H.-R."/>
            <person name="Murat C."/>
            <person name="Ohm R."/>
            <person name="Olson A."/>
            <person name="Spatafora J."/>
            <person name="Veneault-Fourrey C."/>
            <person name="Henrissat B."/>
            <person name="Grigoriev I."/>
            <person name="Martin F."/>
            <person name="Perotto S."/>
        </authorList>
    </citation>
    <scope>NUCLEOTIDE SEQUENCE [LARGE SCALE GENOMIC DNA]</scope>
    <source>
        <strain evidence="1 2">UAMH 7357</strain>
    </source>
</reference>